<dbReference type="FunCoup" id="A0A3Q0KMH5">
    <property type="interactions" value="17"/>
</dbReference>
<accession>A0A3Q0KMH5</accession>
<dbReference type="InParanoid" id="A0A3Q0KMH5"/>
<reference evidence="4" key="2">
    <citation type="submission" date="2018-12" db="UniProtKB">
        <authorList>
            <consortium name="WormBaseParasite"/>
        </authorList>
    </citation>
    <scope>IDENTIFICATION</scope>
    <source>
        <strain evidence="4">Puerto Rican</strain>
    </source>
</reference>
<dbReference type="Pfam" id="PF00047">
    <property type="entry name" value="ig"/>
    <property type="match status" value="1"/>
</dbReference>
<dbReference type="SUPFAM" id="SSF48726">
    <property type="entry name" value="Immunoglobulin"/>
    <property type="match status" value="2"/>
</dbReference>
<dbReference type="InterPro" id="IPR013783">
    <property type="entry name" value="Ig-like_fold"/>
</dbReference>
<organism evidence="3 4">
    <name type="scientific">Schistosoma mansoni</name>
    <name type="common">Blood fluke</name>
    <dbReference type="NCBI Taxonomy" id="6183"/>
    <lineage>
        <taxon>Eukaryota</taxon>
        <taxon>Metazoa</taxon>
        <taxon>Spiralia</taxon>
        <taxon>Lophotrochozoa</taxon>
        <taxon>Platyhelminthes</taxon>
        <taxon>Trematoda</taxon>
        <taxon>Digenea</taxon>
        <taxon>Strigeidida</taxon>
        <taxon>Schistosomatoidea</taxon>
        <taxon>Schistosomatidae</taxon>
        <taxon>Schistosoma</taxon>
    </lineage>
</organism>
<dbReference type="GO" id="GO:0050808">
    <property type="term" value="P:synapse organization"/>
    <property type="evidence" value="ECO:0007669"/>
    <property type="project" value="TreeGrafter"/>
</dbReference>
<dbReference type="WBParaSite" id="Smp_135820.1">
    <property type="protein sequence ID" value="Smp_135820.1"/>
    <property type="gene ID" value="Smp_135820"/>
</dbReference>
<dbReference type="PANTHER" id="PTHR23279:SF41">
    <property type="entry name" value="DEFECTIVE PROBOSCIS EXTENSION RESPONSE 4-RELATED"/>
    <property type="match status" value="1"/>
</dbReference>
<reference evidence="3" key="1">
    <citation type="journal article" date="2012" name="PLoS Negl. Trop. Dis.">
        <title>A systematically improved high quality genome and transcriptome of the human blood fluke Schistosoma mansoni.</title>
        <authorList>
            <person name="Protasio A.V."/>
            <person name="Tsai I.J."/>
            <person name="Babbage A."/>
            <person name="Nichol S."/>
            <person name="Hunt M."/>
            <person name="Aslett M.A."/>
            <person name="De Silva N."/>
            <person name="Velarde G.S."/>
            <person name="Anderson T.J."/>
            <person name="Clark R.C."/>
            <person name="Davidson C."/>
            <person name="Dillon G.P."/>
            <person name="Holroyd N.E."/>
            <person name="LoVerde P.T."/>
            <person name="Lloyd C."/>
            <person name="McQuillan J."/>
            <person name="Oliveira G."/>
            <person name="Otto T.D."/>
            <person name="Parker-Manuel S.J."/>
            <person name="Quail M.A."/>
            <person name="Wilson R.A."/>
            <person name="Zerlotini A."/>
            <person name="Dunne D.W."/>
            <person name="Berriman M."/>
        </authorList>
    </citation>
    <scope>NUCLEOTIDE SEQUENCE [LARGE SCALE GENOMIC DNA]</scope>
    <source>
        <strain evidence="3">Puerto Rican</strain>
    </source>
</reference>
<dbReference type="InterPro" id="IPR013151">
    <property type="entry name" value="Immunoglobulin_dom"/>
</dbReference>
<feature type="domain" description="Ig-like" evidence="2">
    <location>
        <begin position="211"/>
        <end position="293"/>
    </location>
</feature>
<keyword evidence="1" id="KW-1133">Transmembrane helix</keyword>
<evidence type="ECO:0000256" key="1">
    <source>
        <dbReference type="SAM" id="Phobius"/>
    </source>
</evidence>
<feature type="transmembrane region" description="Helical" evidence="1">
    <location>
        <begin position="474"/>
        <end position="494"/>
    </location>
</feature>
<protein>
    <submittedName>
        <fullName evidence="4">Defective proboscis extension response (Dpr)-related</fullName>
    </submittedName>
</protein>
<dbReference type="PROSITE" id="PS50835">
    <property type="entry name" value="IG_LIKE"/>
    <property type="match status" value="2"/>
</dbReference>
<dbReference type="PANTHER" id="PTHR23279">
    <property type="entry name" value="DEFECTIVE PROBOSCIS EXTENSION RESPONSE DPR -RELATED"/>
    <property type="match status" value="1"/>
</dbReference>
<dbReference type="SMART" id="SM00409">
    <property type="entry name" value="IG"/>
    <property type="match status" value="2"/>
</dbReference>
<dbReference type="STRING" id="6183.A0A3Q0KMH5"/>
<dbReference type="AlphaFoldDB" id="A0A3Q0KMH5"/>
<dbReference type="GO" id="GO:0032589">
    <property type="term" value="C:neuron projection membrane"/>
    <property type="evidence" value="ECO:0007669"/>
    <property type="project" value="TreeGrafter"/>
</dbReference>
<dbReference type="InterPro" id="IPR007110">
    <property type="entry name" value="Ig-like_dom"/>
</dbReference>
<dbReference type="Proteomes" id="UP000008854">
    <property type="component" value="Unassembled WGS sequence"/>
</dbReference>
<feature type="domain" description="Ig-like" evidence="2">
    <location>
        <begin position="313"/>
        <end position="426"/>
    </location>
</feature>
<dbReference type="InterPro" id="IPR037448">
    <property type="entry name" value="Zig-8"/>
</dbReference>
<dbReference type="Gene3D" id="2.60.40.10">
    <property type="entry name" value="Immunoglobulins"/>
    <property type="match status" value="2"/>
</dbReference>
<dbReference type="InterPro" id="IPR003599">
    <property type="entry name" value="Ig_sub"/>
</dbReference>
<dbReference type="InterPro" id="IPR036179">
    <property type="entry name" value="Ig-like_dom_sf"/>
</dbReference>
<proteinExistence type="predicted"/>
<name>A0A3Q0KMH5_SCHMA</name>
<keyword evidence="3" id="KW-1185">Reference proteome</keyword>
<evidence type="ECO:0000259" key="2">
    <source>
        <dbReference type="PROSITE" id="PS50835"/>
    </source>
</evidence>
<evidence type="ECO:0000313" key="4">
    <source>
        <dbReference type="WBParaSite" id="Smp_135820.1"/>
    </source>
</evidence>
<evidence type="ECO:0000313" key="3">
    <source>
        <dbReference type="Proteomes" id="UP000008854"/>
    </source>
</evidence>
<sequence length="495" mass="57675">MWILYSGYRSVYWKSCILQSILHDIICSNNCIWMAICSTGVNLYFITIITCYMLFILSGKQLNNNSYITEKQHSLELINSKHVSNYSQNKSIETRLNMINDRTRSIKTFKDNINISSKQSFRTKYDDYVPENYHLHKKQTDKQEIHHPSNPYFSIYKSNISLMNLSLQTKSASNILPNLLSQSQNSHSTISKLLSSSFVSGNGVGEPYFDPNQSVYITSVINSTAIIPCKVKDTDFSSTVMSWWKEDLPTPLTVGNEISLPRYEIDRTDPESWTLMIFHVTEADSGTYICQINLATIKEKFFYLKVIAQKNEPDMTKLNDEYVKDEIVQNTLWRASSKQKSVHIFNNPGQNHYLTCFVQFQHPTATSSIYWYYNGNRIYPKLENNYLKIKELYVDIQTKWINQTTQMSKLKIGRLTRNNSGIWTCRKVPGTHLESLEESSLDLQITNIKTEHTELHNPLQSNTGKSSETRILPFHIYSYFMYFYILFSIMYYSYV</sequence>
<feature type="transmembrane region" description="Helical" evidence="1">
    <location>
        <begin position="32"/>
        <end position="57"/>
    </location>
</feature>
<keyword evidence="1" id="KW-0472">Membrane</keyword>
<keyword evidence="1" id="KW-0812">Transmembrane</keyword>